<name>A0A5J5AFZ2_9ASTE</name>
<keyword evidence="3 6" id="KW-0256">Endoplasmic reticulum</keyword>
<accession>A0A5J5AFZ2</accession>
<evidence type="ECO:0000256" key="4">
    <source>
        <dbReference type="ARBA" id="ARBA00022989"/>
    </source>
</evidence>
<reference evidence="8 9" key="1">
    <citation type="submission" date="2019-09" db="EMBL/GenBank/DDBJ databases">
        <title>A chromosome-level genome assembly of the Chinese tupelo Nyssa sinensis.</title>
        <authorList>
            <person name="Yang X."/>
            <person name="Kang M."/>
            <person name="Yang Y."/>
            <person name="Xiong H."/>
            <person name="Wang M."/>
            <person name="Zhang Z."/>
            <person name="Wang Z."/>
            <person name="Wu H."/>
            <person name="Ma T."/>
            <person name="Liu J."/>
            <person name="Xi Z."/>
        </authorList>
    </citation>
    <scope>NUCLEOTIDE SEQUENCE [LARGE SCALE GENOMIC DNA]</scope>
    <source>
        <strain evidence="8">J267</strain>
        <tissue evidence="8">Leaf</tissue>
    </source>
</reference>
<gene>
    <name evidence="8" type="ORF">F0562_034092</name>
</gene>
<dbReference type="PROSITE" id="PS50845">
    <property type="entry name" value="RETICULON"/>
    <property type="match status" value="1"/>
</dbReference>
<evidence type="ECO:0000313" key="9">
    <source>
        <dbReference type="Proteomes" id="UP000325577"/>
    </source>
</evidence>
<organism evidence="8 9">
    <name type="scientific">Nyssa sinensis</name>
    <dbReference type="NCBI Taxonomy" id="561372"/>
    <lineage>
        <taxon>Eukaryota</taxon>
        <taxon>Viridiplantae</taxon>
        <taxon>Streptophyta</taxon>
        <taxon>Embryophyta</taxon>
        <taxon>Tracheophyta</taxon>
        <taxon>Spermatophyta</taxon>
        <taxon>Magnoliopsida</taxon>
        <taxon>eudicotyledons</taxon>
        <taxon>Gunneridae</taxon>
        <taxon>Pentapetalae</taxon>
        <taxon>asterids</taxon>
        <taxon>Cornales</taxon>
        <taxon>Nyssaceae</taxon>
        <taxon>Nyssa</taxon>
    </lineage>
</organism>
<dbReference type="InterPro" id="IPR045064">
    <property type="entry name" value="Reticulon-like"/>
</dbReference>
<evidence type="ECO:0000256" key="5">
    <source>
        <dbReference type="ARBA" id="ARBA00023136"/>
    </source>
</evidence>
<dbReference type="OrthoDB" id="567788at2759"/>
<feature type="transmembrane region" description="Helical" evidence="6">
    <location>
        <begin position="133"/>
        <end position="152"/>
    </location>
</feature>
<evidence type="ECO:0000259" key="7">
    <source>
        <dbReference type="PROSITE" id="PS50845"/>
    </source>
</evidence>
<keyword evidence="9" id="KW-1185">Reference proteome</keyword>
<dbReference type="AlphaFoldDB" id="A0A5J5AFZ2"/>
<feature type="transmembrane region" description="Helical" evidence="6">
    <location>
        <begin position="45"/>
        <end position="63"/>
    </location>
</feature>
<keyword evidence="4 6" id="KW-1133">Transmembrane helix</keyword>
<dbReference type="EMBL" id="CM018044">
    <property type="protein sequence ID" value="KAA8529109.1"/>
    <property type="molecule type" value="Genomic_DNA"/>
</dbReference>
<proteinExistence type="predicted"/>
<dbReference type="GO" id="GO:0009617">
    <property type="term" value="P:response to bacterium"/>
    <property type="evidence" value="ECO:0007669"/>
    <property type="project" value="InterPro"/>
</dbReference>
<feature type="transmembrane region" description="Helical" evidence="6">
    <location>
        <begin position="70"/>
        <end position="88"/>
    </location>
</feature>
<evidence type="ECO:0000256" key="3">
    <source>
        <dbReference type="ARBA" id="ARBA00022824"/>
    </source>
</evidence>
<comment type="subcellular location">
    <subcellularLocation>
        <location evidence="1 6">Endoplasmic reticulum membrane</location>
        <topology evidence="1 6">Multi-pass membrane protein</topology>
    </subcellularLocation>
</comment>
<dbReference type="InterPro" id="IPR003388">
    <property type="entry name" value="Reticulon"/>
</dbReference>
<protein>
    <recommendedName>
        <fullName evidence="6">Reticulon-like protein</fullName>
    </recommendedName>
</protein>
<evidence type="ECO:0000256" key="6">
    <source>
        <dbReference type="RuleBase" id="RU363132"/>
    </source>
</evidence>
<sequence>MPIYSSDSEEQPVHPGRLFGRERPLHTILGGGKVADILLWKDKNLSAAILVAFTVIWFLFEVVEYNFVTLLSHLSIIMMLIVFIWFNGAGIMNWNPPDIRDIKVPESTFRWLFTKINWLLLTFYEISCGKDLAMFFVAIAFLWILSVIGSYFSSLNLFYIGFLCMETLPALYERYEKEVDYLASKGNRDVKKLYKKFDSRVLNKIPRGPVKEKKFK</sequence>
<keyword evidence="5 6" id="KW-0472">Membrane</keyword>
<dbReference type="PANTHER" id="PTHR10994">
    <property type="entry name" value="RETICULON"/>
    <property type="match status" value="1"/>
</dbReference>
<dbReference type="GO" id="GO:0005789">
    <property type="term" value="C:endoplasmic reticulum membrane"/>
    <property type="evidence" value="ECO:0007669"/>
    <property type="project" value="UniProtKB-SubCell"/>
</dbReference>
<dbReference type="PANTHER" id="PTHR10994:SF157">
    <property type="entry name" value="RETICULON-LIKE PROTEIN B14"/>
    <property type="match status" value="1"/>
</dbReference>
<feature type="domain" description="Reticulon" evidence="7">
    <location>
        <begin position="34"/>
        <end position="216"/>
    </location>
</feature>
<evidence type="ECO:0000256" key="1">
    <source>
        <dbReference type="ARBA" id="ARBA00004477"/>
    </source>
</evidence>
<evidence type="ECO:0000313" key="8">
    <source>
        <dbReference type="EMBL" id="KAA8529109.1"/>
    </source>
</evidence>
<dbReference type="Pfam" id="PF02453">
    <property type="entry name" value="Reticulon"/>
    <property type="match status" value="1"/>
</dbReference>
<dbReference type="Proteomes" id="UP000325577">
    <property type="component" value="Linkage Group LG20"/>
</dbReference>
<evidence type="ECO:0000256" key="2">
    <source>
        <dbReference type="ARBA" id="ARBA00022692"/>
    </source>
</evidence>
<keyword evidence="2 6" id="KW-0812">Transmembrane</keyword>